<dbReference type="InterPro" id="IPR051990">
    <property type="entry name" value="CCPG1/PBIP1"/>
</dbReference>
<evidence type="ECO:0000256" key="10">
    <source>
        <dbReference type="SAM" id="MobiDB-lite"/>
    </source>
</evidence>
<dbReference type="SUPFAM" id="SSF49764">
    <property type="entry name" value="HSP20-like chaperones"/>
    <property type="match status" value="1"/>
</dbReference>
<dbReference type="GO" id="GO:0120293">
    <property type="term" value="C:dynein axonemal particle"/>
    <property type="evidence" value="ECO:0007669"/>
    <property type="project" value="UniProtKB-SubCell"/>
</dbReference>
<feature type="region of interest" description="Disordered" evidence="10">
    <location>
        <begin position="557"/>
        <end position="603"/>
    </location>
</feature>
<dbReference type="SUPFAM" id="SSF48452">
    <property type="entry name" value="TPR-like"/>
    <property type="match status" value="1"/>
</dbReference>
<evidence type="ECO:0000256" key="3">
    <source>
        <dbReference type="ARBA" id="ARBA00022902"/>
    </source>
</evidence>
<dbReference type="Gene3D" id="2.60.40.790">
    <property type="match status" value="1"/>
</dbReference>
<keyword evidence="13" id="KW-1185">Reference proteome</keyword>
<proteinExistence type="predicted"/>
<keyword evidence="5" id="KW-0966">Cell projection</keyword>
<evidence type="ECO:0000259" key="11">
    <source>
        <dbReference type="PROSITE" id="PS51203"/>
    </source>
</evidence>
<dbReference type="CDD" id="cd06469">
    <property type="entry name" value="p23_DYX1C1_like"/>
    <property type="match status" value="1"/>
</dbReference>
<keyword evidence="4 9" id="KW-0175">Coiled coil</keyword>
<evidence type="ECO:0000256" key="2">
    <source>
        <dbReference type="ARBA" id="ARBA00022803"/>
    </source>
</evidence>
<keyword evidence="2 8" id="KW-0802">TPR repeat</keyword>
<dbReference type="FunFam" id="1.25.40.10:FF:000176">
    <property type="entry name" value="dynein assembly factor 4, axonemal isoform X1"/>
    <property type="match status" value="1"/>
</dbReference>
<keyword evidence="3" id="KW-0524">Neurogenesis</keyword>
<dbReference type="Gene3D" id="1.25.40.10">
    <property type="entry name" value="Tetratricopeptide repeat domain"/>
    <property type="match status" value="1"/>
</dbReference>
<sequence>MATSHGNQRRRTSTGPGRLARGRTTDLGAPEQAHVARAISGGSRGGTAFPAALAPSVLATAAMPVWVRDFSWEQTAETVRLTVPLRAARRHGVFCTERYLKVNAPPLLFEAALFAPIDAERSRAEIRDGCVIFTLLKKEAAPWPSLRAEDAGVAFSGNEAKMREIREEAVRQAQEEARAKAAAKSAEKRERGKLALDATIKLEEAERKRIEELKEQERKKATEEIEVWKRQNKMQKKVCTKFQLPDKNTEVPREIKECQNLESFAGKGVSTSGALTKGRNYGNMFSEKIKEDSVPSPRPLGSIMIHFTPRIFPTALRESRIPEEEEWLCKQAEARRIINADIAEIEDLKEEEKNPEWLKDKGNKMFETGNYLAAVNAYNLAIHINNKIPILYLNRAACHLRLRNLHKAIEDSSQALDLLSPPVSNNAQARLKAHLRRGTAFCELELYTEGLQDYLAALKIEPTNKNIEQDVEKIRRIIQGNDFSLAGRAGGGWRLHRRAVGTRVDPVVLRRPGGGQAGGESALSRAEAARRRGRDGPQGAVLARGGLVEERYRRAQARARQQRPRVRQAREDRVGTGGAQRPVSPGGHLTRRRPLRRAPPRVARATAGPRPLLMRGGQPAAAPGGGGLRFPADASREAQAQRSRLSGPWLLFWRSGGGGRLLRRSTSSLKMSEISSDSDSSCGWTVINHEGNVEAAPPDSDSASGHEELASEEFLSPTQAEDQQQQAADLQADFGQGDGAPMNTTSQPRMEPSKLVPGDEKEKMLDETSCVGAVSDDSDIVTLEVPKVEEVGSQEEAASGEEEGQTSENFYMGSSSSSQYTFCQPETVFPLQPSGEESSSDETSHGCSPTLRRRRAKKRLLSSSESEEGLPPHDLEVKQAKHLLNSSLNRCIILALVIAVSMGFGHFYGTVQIQKQQELVEKTHEDKLNDMKGDLLQCQQEGSKTLCGSLKEGLAKCWLETQMEKKSFESQKHHLASENQHLRESLQREEKTLALLQEELRKLREQVRHLESKGPGPDSLVVTENQKLKTHLEEEKHKMQSFMKQKETLLAEAQMLRRELDKERQVTAALRETLEKLSAEQVPLMAEAGSRESREIETLRRMLTELEKKLSFEQQRSDLWEKLYIEVKDHAEKQQSAEKAQKPAGKGGSQSKAKPKATFFGSVKETFDAMKNSTKEFVRHHKEKIKQAKEAVKENLRKFSDSVKSTFRHFKDTTKNIFDGREKERFSDRRYETNRKGRRMHQRDGSREGPAKPAQHQAPGSQRHFGHRRQAEDTQPLSPLSIDTTSRQCPKGPTGSPKHQTILKGCSSIFDCAHQEFISLFNKVLDPIRADEFNQLMHKYLQQEVKNFHHWRELEIFISSFFHNGVFIHDQMLFSDFVNDVKNYLEDMEEYQRVSDRAFEDLDKYIYQYYFHYNQIPLCGSSPQQERQVPKHQQRSKREGRWQKQGRSNGRHTANLEIEVGRLPFDSKY</sequence>
<gene>
    <name evidence="12" type="ORF">NXF25_015436</name>
</gene>
<dbReference type="PROSITE" id="PS50005">
    <property type="entry name" value="TPR"/>
    <property type="match status" value="1"/>
</dbReference>
<reference evidence="12 13" key="1">
    <citation type="journal article" date="2024" name="Proc. Natl. Acad. Sci. U.S.A.">
        <title>The genetic regulatory architecture and epigenomic basis for age-related changes in rattlesnake venom.</title>
        <authorList>
            <person name="Hogan M.P."/>
            <person name="Holding M.L."/>
            <person name="Nystrom G.S."/>
            <person name="Colston T.J."/>
            <person name="Bartlett D.A."/>
            <person name="Mason A.J."/>
            <person name="Ellsworth S.A."/>
            <person name="Rautsaw R.M."/>
            <person name="Lawrence K.C."/>
            <person name="Strickland J.L."/>
            <person name="He B."/>
            <person name="Fraser P."/>
            <person name="Margres M.J."/>
            <person name="Gilbert D.M."/>
            <person name="Gibbs H.L."/>
            <person name="Parkinson C.L."/>
            <person name="Rokyta D.R."/>
        </authorList>
    </citation>
    <scope>NUCLEOTIDE SEQUENCE [LARGE SCALE GENOMIC DNA]</scope>
    <source>
        <strain evidence="12">DRR0105</strain>
    </source>
</reference>
<name>A0AAW1AVE8_CROAD</name>
<comment type="caution">
    <text evidence="12">The sequence shown here is derived from an EMBL/GenBank/DDBJ whole genome shotgun (WGS) entry which is preliminary data.</text>
</comment>
<dbReference type="Proteomes" id="UP001474421">
    <property type="component" value="Unassembled WGS sequence"/>
</dbReference>
<dbReference type="GO" id="GO:0043005">
    <property type="term" value="C:neuron projection"/>
    <property type="evidence" value="ECO:0007669"/>
    <property type="project" value="UniProtKB-SubCell"/>
</dbReference>
<evidence type="ECO:0000256" key="9">
    <source>
        <dbReference type="SAM" id="Coils"/>
    </source>
</evidence>
<dbReference type="InterPro" id="IPR037894">
    <property type="entry name" value="CS_DYX1C1"/>
</dbReference>
<organism evidence="12 13">
    <name type="scientific">Crotalus adamanteus</name>
    <name type="common">Eastern diamondback rattlesnake</name>
    <dbReference type="NCBI Taxonomy" id="8729"/>
    <lineage>
        <taxon>Eukaryota</taxon>
        <taxon>Metazoa</taxon>
        <taxon>Chordata</taxon>
        <taxon>Craniata</taxon>
        <taxon>Vertebrata</taxon>
        <taxon>Euteleostomi</taxon>
        <taxon>Lepidosauria</taxon>
        <taxon>Squamata</taxon>
        <taxon>Bifurcata</taxon>
        <taxon>Unidentata</taxon>
        <taxon>Episquamata</taxon>
        <taxon>Toxicofera</taxon>
        <taxon>Serpentes</taxon>
        <taxon>Colubroidea</taxon>
        <taxon>Viperidae</taxon>
        <taxon>Crotalinae</taxon>
        <taxon>Crotalus</taxon>
    </lineage>
</organism>
<dbReference type="Pfam" id="PF04969">
    <property type="entry name" value="CS"/>
    <property type="match status" value="1"/>
</dbReference>
<evidence type="ECO:0000313" key="13">
    <source>
        <dbReference type="Proteomes" id="UP001474421"/>
    </source>
</evidence>
<feature type="compositionally biased region" description="Low complexity" evidence="10">
    <location>
        <begin position="719"/>
        <end position="735"/>
    </location>
</feature>
<dbReference type="PANTHER" id="PTHR28638">
    <property type="entry name" value="CELL CYCLE PROGRESSION PROTEIN 1"/>
    <property type="match status" value="1"/>
</dbReference>
<feature type="coiled-coil region" evidence="9">
    <location>
        <begin position="979"/>
        <end position="1116"/>
    </location>
</feature>
<feature type="domain" description="CS" evidence="11">
    <location>
        <begin position="65"/>
        <end position="147"/>
    </location>
</feature>
<dbReference type="GO" id="GO:0003341">
    <property type="term" value="P:cilium movement"/>
    <property type="evidence" value="ECO:0007669"/>
    <property type="project" value="InterPro"/>
</dbReference>
<evidence type="ECO:0000256" key="8">
    <source>
        <dbReference type="PROSITE-ProRule" id="PRU00339"/>
    </source>
</evidence>
<feature type="compositionally biased region" description="Basic residues" evidence="10">
    <location>
        <begin position="589"/>
        <end position="599"/>
    </location>
</feature>
<feature type="compositionally biased region" description="Polar residues" evidence="10">
    <location>
        <begin position="1273"/>
        <end position="1288"/>
    </location>
</feature>
<feature type="repeat" description="TPR" evidence="8">
    <location>
        <begin position="431"/>
        <end position="464"/>
    </location>
</feature>
<feature type="compositionally biased region" description="Basic residues" evidence="10">
    <location>
        <begin position="851"/>
        <end position="860"/>
    </location>
</feature>
<dbReference type="GO" id="GO:0007399">
    <property type="term" value="P:nervous system development"/>
    <property type="evidence" value="ECO:0007669"/>
    <property type="project" value="UniProtKB-KW"/>
</dbReference>
<dbReference type="InterPro" id="IPR007052">
    <property type="entry name" value="CS_dom"/>
</dbReference>
<feature type="region of interest" description="Disordered" evidence="10">
    <location>
        <begin position="1228"/>
        <end position="1296"/>
    </location>
</feature>
<evidence type="ECO:0000256" key="5">
    <source>
        <dbReference type="ARBA" id="ARBA00023273"/>
    </source>
</evidence>
<evidence type="ECO:0000256" key="1">
    <source>
        <dbReference type="ARBA" id="ARBA00004487"/>
    </source>
</evidence>
<feature type="compositionally biased region" description="Basic and acidic residues" evidence="10">
    <location>
        <begin position="757"/>
        <end position="766"/>
    </location>
</feature>
<dbReference type="EMBL" id="JAOTOJ010000012">
    <property type="protein sequence ID" value="KAK9393773.1"/>
    <property type="molecule type" value="Genomic_DNA"/>
</dbReference>
<accession>A0AAW1AVE8</accession>
<evidence type="ECO:0000313" key="12">
    <source>
        <dbReference type="EMBL" id="KAK9393773.1"/>
    </source>
</evidence>
<dbReference type="InterPro" id="IPR008978">
    <property type="entry name" value="HSP20-like_chaperone"/>
</dbReference>
<evidence type="ECO:0000256" key="4">
    <source>
        <dbReference type="ARBA" id="ARBA00023054"/>
    </source>
</evidence>
<feature type="region of interest" description="Disordered" evidence="10">
    <location>
        <begin position="1"/>
        <end position="32"/>
    </location>
</feature>
<feature type="compositionally biased region" description="Basic residues" evidence="10">
    <location>
        <begin position="557"/>
        <end position="567"/>
    </location>
</feature>
<feature type="region of interest" description="Disordered" evidence="10">
    <location>
        <begin position="692"/>
        <end position="873"/>
    </location>
</feature>
<dbReference type="InterPro" id="IPR011990">
    <property type="entry name" value="TPR-like_helical_dom_sf"/>
</dbReference>
<comment type="subcellular location">
    <subcellularLocation>
        <location evidence="1">Cell projection</location>
        <location evidence="1">Neuron projection</location>
    </subcellularLocation>
    <subcellularLocation>
        <location evidence="6">Dynein axonemal particle</location>
    </subcellularLocation>
</comment>
<dbReference type="InterPro" id="IPR019734">
    <property type="entry name" value="TPR_rpt"/>
</dbReference>
<protein>
    <recommendedName>
        <fullName evidence="7">Dynein axonemal assembly factor 4</fullName>
    </recommendedName>
</protein>
<dbReference type="PANTHER" id="PTHR28638:SF2">
    <property type="entry name" value="CELL CYCLE PROGRESSION PROTEIN 1"/>
    <property type="match status" value="1"/>
</dbReference>
<dbReference type="GO" id="GO:0016020">
    <property type="term" value="C:membrane"/>
    <property type="evidence" value="ECO:0007669"/>
    <property type="project" value="TreeGrafter"/>
</dbReference>
<dbReference type="PROSITE" id="PS51203">
    <property type="entry name" value="CS"/>
    <property type="match status" value="1"/>
</dbReference>
<evidence type="ECO:0000256" key="7">
    <source>
        <dbReference type="ARBA" id="ARBA00024430"/>
    </source>
</evidence>
<feature type="region of interest" description="Disordered" evidence="10">
    <location>
        <begin position="1422"/>
        <end position="1453"/>
    </location>
</feature>
<feature type="region of interest" description="Disordered" evidence="10">
    <location>
        <begin position="1134"/>
        <end position="1157"/>
    </location>
</feature>
<feature type="region of interest" description="Disordered" evidence="10">
    <location>
        <begin position="508"/>
        <end position="540"/>
    </location>
</feature>
<feature type="coiled-coil region" evidence="9">
    <location>
        <begin position="170"/>
        <end position="231"/>
    </location>
</feature>
<evidence type="ECO:0000256" key="6">
    <source>
        <dbReference type="ARBA" id="ARBA00024190"/>
    </source>
</evidence>
<dbReference type="SMART" id="SM00028">
    <property type="entry name" value="TPR"/>
    <property type="match status" value="3"/>
</dbReference>
<feature type="compositionally biased region" description="Polar residues" evidence="10">
    <location>
        <begin position="806"/>
        <end position="824"/>
    </location>
</feature>